<name>A0AAV4UCK4_CAEEX</name>
<protein>
    <submittedName>
        <fullName evidence="2">Uncharacterized protein</fullName>
    </submittedName>
</protein>
<dbReference type="AlphaFoldDB" id="A0AAV4UCK4"/>
<evidence type="ECO:0000313" key="3">
    <source>
        <dbReference type="Proteomes" id="UP001054945"/>
    </source>
</evidence>
<reference evidence="2 3" key="1">
    <citation type="submission" date="2021-06" db="EMBL/GenBank/DDBJ databases">
        <title>Caerostris extrusa draft genome.</title>
        <authorList>
            <person name="Kono N."/>
            <person name="Arakawa K."/>
        </authorList>
    </citation>
    <scope>NUCLEOTIDE SEQUENCE [LARGE SCALE GENOMIC DNA]</scope>
</reference>
<evidence type="ECO:0000313" key="2">
    <source>
        <dbReference type="EMBL" id="GIY55483.1"/>
    </source>
</evidence>
<evidence type="ECO:0000256" key="1">
    <source>
        <dbReference type="SAM" id="MobiDB-lite"/>
    </source>
</evidence>
<dbReference type="Proteomes" id="UP001054945">
    <property type="component" value="Unassembled WGS sequence"/>
</dbReference>
<comment type="caution">
    <text evidence="2">The sequence shown here is derived from an EMBL/GenBank/DDBJ whole genome shotgun (WGS) entry which is preliminary data.</text>
</comment>
<gene>
    <name evidence="2" type="ORF">CEXT_33771</name>
</gene>
<organism evidence="2 3">
    <name type="scientific">Caerostris extrusa</name>
    <name type="common">Bark spider</name>
    <name type="synonym">Caerostris bankana</name>
    <dbReference type="NCBI Taxonomy" id="172846"/>
    <lineage>
        <taxon>Eukaryota</taxon>
        <taxon>Metazoa</taxon>
        <taxon>Ecdysozoa</taxon>
        <taxon>Arthropoda</taxon>
        <taxon>Chelicerata</taxon>
        <taxon>Arachnida</taxon>
        <taxon>Araneae</taxon>
        <taxon>Araneomorphae</taxon>
        <taxon>Entelegynae</taxon>
        <taxon>Araneoidea</taxon>
        <taxon>Araneidae</taxon>
        <taxon>Caerostris</taxon>
    </lineage>
</organism>
<dbReference type="EMBL" id="BPLR01012646">
    <property type="protein sequence ID" value="GIY55483.1"/>
    <property type="molecule type" value="Genomic_DNA"/>
</dbReference>
<proteinExistence type="predicted"/>
<keyword evidence="3" id="KW-1185">Reference proteome</keyword>
<sequence length="96" mass="10563">MRMLTPSSSQGFNVDVKENSMPQVSTVPIPHTTQVIFAITCEYTRGEALRLQGVRPQIHGEVQSQESPPQAQHQEGVLQMRQVPHTIRAGETSGLA</sequence>
<feature type="compositionally biased region" description="Polar residues" evidence="1">
    <location>
        <begin position="62"/>
        <end position="73"/>
    </location>
</feature>
<accession>A0AAV4UCK4</accession>
<feature type="region of interest" description="Disordered" evidence="1">
    <location>
        <begin position="59"/>
        <end position="82"/>
    </location>
</feature>